<dbReference type="AlphaFoldDB" id="A0A803WFS1"/>
<comment type="subcellular location">
    <subcellularLocation>
        <location evidence="1 6 7">Nucleus</location>
    </subcellularLocation>
</comment>
<organism evidence="10 11">
    <name type="scientific">Ficedula albicollis</name>
    <name type="common">Collared flycatcher</name>
    <name type="synonym">Muscicapa albicollis</name>
    <dbReference type="NCBI Taxonomy" id="59894"/>
    <lineage>
        <taxon>Eukaryota</taxon>
        <taxon>Metazoa</taxon>
        <taxon>Chordata</taxon>
        <taxon>Craniata</taxon>
        <taxon>Vertebrata</taxon>
        <taxon>Euteleostomi</taxon>
        <taxon>Archelosauria</taxon>
        <taxon>Archosauria</taxon>
        <taxon>Dinosauria</taxon>
        <taxon>Saurischia</taxon>
        <taxon>Theropoda</taxon>
        <taxon>Coelurosauria</taxon>
        <taxon>Aves</taxon>
        <taxon>Neognathae</taxon>
        <taxon>Neoaves</taxon>
        <taxon>Telluraves</taxon>
        <taxon>Australaves</taxon>
        <taxon>Passeriformes</taxon>
        <taxon>Muscicapidae</taxon>
        <taxon>Ficedula</taxon>
    </lineage>
</organism>
<dbReference type="PROSITE" id="PS50071">
    <property type="entry name" value="HOMEOBOX_2"/>
    <property type="match status" value="1"/>
</dbReference>
<reference evidence="10" key="3">
    <citation type="submission" date="2025-09" db="UniProtKB">
        <authorList>
            <consortium name="Ensembl"/>
        </authorList>
    </citation>
    <scope>IDENTIFICATION</scope>
</reference>
<evidence type="ECO:0000256" key="5">
    <source>
        <dbReference type="ARBA" id="ARBA00023242"/>
    </source>
</evidence>
<dbReference type="Pfam" id="PF04731">
    <property type="entry name" value="Caudal_act"/>
    <property type="match status" value="1"/>
</dbReference>
<evidence type="ECO:0000256" key="8">
    <source>
        <dbReference type="SAM" id="MobiDB-lite"/>
    </source>
</evidence>
<dbReference type="GO" id="GO:0000981">
    <property type="term" value="F:DNA-binding transcription factor activity, RNA polymerase II-specific"/>
    <property type="evidence" value="ECO:0007669"/>
    <property type="project" value="InterPro"/>
</dbReference>
<dbReference type="InterPro" id="IPR006820">
    <property type="entry name" value="Caudal_activation_dom"/>
</dbReference>
<protein>
    <recommendedName>
        <fullName evidence="9">Homeobox domain-containing protein</fullName>
    </recommendedName>
</protein>
<evidence type="ECO:0000256" key="2">
    <source>
        <dbReference type="ARBA" id="ARBA00010341"/>
    </source>
</evidence>
<dbReference type="GO" id="GO:0005634">
    <property type="term" value="C:nucleus"/>
    <property type="evidence" value="ECO:0007669"/>
    <property type="project" value="UniProtKB-SubCell"/>
</dbReference>
<dbReference type="Ensembl" id="ENSFALT00000035704.1">
    <property type="protein sequence ID" value="ENSFALP00000033827.1"/>
    <property type="gene ID" value="ENSFALG00000010773.2"/>
</dbReference>
<dbReference type="InterPro" id="IPR001356">
    <property type="entry name" value="HD"/>
</dbReference>
<feature type="DNA-binding region" description="Homeobox" evidence="6">
    <location>
        <begin position="152"/>
        <end position="211"/>
    </location>
</feature>
<accession>A0A803WFS1</accession>
<evidence type="ECO:0000256" key="6">
    <source>
        <dbReference type="PROSITE-ProRule" id="PRU00108"/>
    </source>
</evidence>
<proteinExistence type="inferred from homology"/>
<dbReference type="GO" id="GO:0009948">
    <property type="term" value="P:anterior/posterior axis specification"/>
    <property type="evidence" value="ECO:0007669"/>
    <property type="project" value="TreeGrafter"/>
</dbReference>
<evidence type="ECO:0000259" key="9">
    <source>
        <dbReference type="PROSITE" id="PS50071"/>
    </source>
</evidence>
<gene>
    <name evidence="10" type="primary">LOC101821397</name>
</gene>
<keyword evidence="5 6" id="KW-0539">Nucleus</keyword>
<dbReference type="GO" id="GO:0030154">
    <property type="term" value="P:cell differentiation"/>
    <property type="evidence" value="ECO:0007669"/>
    <property type="project" value="TreeGrafter"/>
</dbReference>
<evidence type="ECO:0000256" key="7">
    <source>
        <dbReference type="RuleBase" id="RU000682"/>
    </source>
</evidence>
<reference evidence="10" key="2">
    <citation type="submission" date="2025-08" db="UniProtKB">
        <authorList>
            <consortium name="Ensembl"/>
        </authorList>
    </citation>
    <scope>IDENTIFICATION</scope>
</reference>
<reference evidence="10 11" key="1">
    <citation type="journal article" date="2012" name="Nature">
        <title>The genomic landscape of species divergence in Ficedula flycatchers.</title>
        <authorList>
            <person name="Ellegren H."/>
            <person name="Smeds L."/>
            <person name="Burri R."/>
            <person name="Olason P.I."/>
            <person name="Backstrom N."/>
            <person name="Kawakami T."/>
            <person name="Kunstner A."/>
            <person name="Makinen H."/>
            <person name="Nadachowska-Brzyska K."/>
            <person name="Qvarnstrom A."/>
            <person name="Uebbing S."/>
            <person name="Wolf J.B."/>
        </authorList>
    </citation>
    <scope>NUCLEOTIDE SEQUENCE [LARGE SCALE GENOMIC DNA]</scope>
</reference>
<evidence type="ECO:0000256" key="4">
    <source>
        <dbReference type="ARBA" id="ARBA00023155"/>
    </source>
</evidence>
<dbReference type="CDD" id="cd00086">
    <property type="entry name" value="homeodomain"/>
    <property type="match status" value="1"/>
</dbReference>
<dbReference type="PRINTS" id="PR00024">
    <property type="entry name" value="HOMEOBOX"/>
</dbReference>
<dbReference type="GeneTree" id="ENSGT00940000165070"/>
<sequence>MYVSYLLDKDTSMYPGSARCTSNNLPVQNFVSAPAYPDYMGYHPVPALDSHGQPAPAWGSHYGAQREDWSAYGPGPSSALPAAHINGSSPGQGSYSSAEYSSLHPAAAAAAPLPPADTSHGQQISPNSQRHSSYEWMRKTVQSTSTGKTRTREKYRVVYTDHQRLELEKEFHYNRYITIRRKSELAANLRLSERQVKIWFQNRRAKERKLMKKKMTHFDGSTTCSTADTKKAPNLPQAMNPTLLGGCASAPGKENIPAPLISTQFHELIPLVVSTHAS</sequence>
<evidence type="ECO:0000256" key="3">
    <source>
        <dbReference type="ARBA" id="ARBA00023125"/>
    </source>
</evidence>
<keyword evidence="3 6" id="KW-0238">DNA-binding</keyword>
<dbReference type="SMART" id="SM00389">
    <property type="entry name" value="HOX"/>
    <property type="match status" value="1"/>
</dbReference>
<dbReference type="Proteomes" id="UP000016665">
    <property type="component" value="Chromosome 4A"/>
</dbReference>
<dbReference type="InterPro" id="IPR017970">
    <property type="entry name" value="Homeobox_CS"/>
</dbReference>
<feature type="compositionally biased region" description="Polar residues" evidence="8">
    <location>
        <begin position="119"/>
        <end position="131"/>
    </location>
</feature>
<dbReference type="InterPro" id="IPR047152">
    <property type="entry name" value="Caudal_homeobox"/>
</dbReference>
<keyword evidence="11" id="KW-1185">Reference proteome</keyword>
<evidence type="ECO:0000313" key="10">
    <source>
        <dbReference type="Ensembl" id="ENSFALP00000033827.1"/>
    </source>
</evidence>
<dbReference type="FunFam" id="1.10.10.60:FF:000089">
    <property type="entry name" value="Caudal type homeobox 4"/>
    <property type="match status" value="1"/>
</dbReference>
<dbReference type="PANTHER" id="PTHR24332:SF15">
    <property type="entry name" value="HOMEOBOX PROTEIN CDX-4"/>
    <property type="match status" value="1"/>
</dbReference>
<dbReference type="SUPFAM" id="SSF46689">
    <property type="entry name" value="Homeodomain-like"/>
    <property type="match status" value="1"/>
</dbReference>
<dbReference type="GO" id="GO:0009887">
    <property type="term" value="P:animal organ morphogenesis"/>
    <property type="evidence" value="ECO:0007669"/>
    <property type="project" value="TreeGrafter"/>
</dbReference>
<evidence type="ECO:0000256" key="1">
    <source>
        <dbReference type="ARBA" id="ARBA00004123"/>
    </source>
</evidence>
<feature type="region of interest" description="Disordered" evidence="8">
    <location>
        <begin position="107"/>
        <end position="134"/>
    </location>
</feature>
<dbReference type="Pfam" id="PF00046">
    <property type="entry name" value="Homeodomain"/>
    <property type="match status" value="1"/>
</dbReference>
<dbReference type="PANTHER" id="PTHR24332">
    <property type="entry name" value="HOMEOBOX PROTEIN CDX"/>
    <property type="match status" value="1"/>
</dbReference>
<comment type="similarity">
    <text evidence="2">Belongs to the Caudal homeobox family.</text>
</comment>
<dbReference type="PROSITE" id="PS00027">
    <property type="entry name" value="HOMEOBOX_1"/>
    <property type="match status" value="1"/>
</dbReference>
<name>A0A803WFS1_FICAL</name>
<evidence type="ECO:0000313" key="11">
    <source>
        <dbReference type="Proteomes" id="UP000016665"/>
    </source>
</evidence>
<dbReference type="InterPro" id="IPR009057">
    <property type="entry name" value="Homeodomain-like_sf"/>
</dbReference>
<dbReference type="GO" id="GO:0000977">
    <property type="term" value="F:RNA polymerase II transcription regulatory region sequence-specific DNA binding"/>
    <property type="evidence" value="ECO:0007669"/>
    <property type="project" value="TreeGrafter"/>
</dbReference>
<keyword evidence="4 6" id="KW-0371">Homeobox</keyword>
<feature type="domain" description="Homeobox" evidence="9">
    <location>
        <begin position="150"/>
        <end position="210"/>
    </location>
</feature>
<dbReference type="Gene3D" id="1.10.10.60">
    <property type="entry name" value="Homeodomain-like"/>
    <property type="match status" value="1"/>
</dbReference>
<dbReference type="InterPro" id="IPR020479">
    <property type="entry name" value="HD_metazoa"/>
</dbReference>